<dbReference type="InterPro" id="IPR006669">
    <property type="entry name" value="MgtE_transporter"/>
</dbReference>
<dbReference type="SUPFAM" id="SSF54631">
    <property type="entry name" value="CBS-domain pair"/>
    <property type="match status" value="1"/>
</dbReference>
<proteinExistence type="inferred from homology"/>
<dbReference type="InterPro" id="IPR006667">
    <property type="entry name" value="SLC41_membr_dom"/>
</dbReference>
<feature type="transmembrane region" description="Helical" evidence="9">
    <location>
        <begin position="326"/>
        <end position="353"/>
    </location>
</feature>
<dbReference type="Pfam" id="PF03448">
    <property type="entry name" value="MgtE_N"/>
    <property type="match status" value="1"/>
</dbReference>
<evidence type="ECO:0000313" key="11">
    <source>
        <dbReference type="EMBL" id="SDM75999.1"/>
    </source>
</evidence>
<protein>
    <recommendedName>
        <fullName evidence="9">Magnesium transporter MgtE</fullName>
    </recommendedName>
</protein>
<feature type="transmembrane region" description="Helical" evidence="9">
    <location>
        <begin position="401"/>
        <end position="428"/>
    </location>
</feature>
<evidence type="ECO:0000256" key="4">
    <source>
        <dbReference type="ARBA" id="ARBA00022692"/>
    </source>
</evidence>
<evidence type="ECO:0000256" key="1">
    <source>
        <dbReference type="ARBA" id="ARBA00004141"/>
    </source>
</evidence>
<evidence type="ECO:0000313" key="12">
    <source>
        <dbReference type="Proteomes" id="UP000199759"/>
    </source>
</evidence>
<dbReference type="InterPro" id="IPR036739">
    <property type="entry name" value="SLC41_membr_dom_sf"/>
</dbReference>
<dbReference type="PROSITE" id="PS51371">
    <property type="entry name" value="CBS"/>
    <property type="match status" value="1"/>
</dbReference>
<sequence>MSDTAFEDDLYRKGSARADTDPEFVAELRQAISDLDADLIRQLLAPLHAADIADVLEQLSAGQQGILAELTPDIFSGDVLAEMDPGTREVVMDYLHPSHLAAAIAELDSDDATEVVEELNAVRRAAVLAEISDINREAVESSLAFDDETAGRLMQREFVAAPDFWTIGHAIDHMRESADDLPDKFHDLFVVDTGFRPVGEIPVCRLLSAQRDVHLTDIMEPPRILVKPETDQEEVAYLFQKYHLVSAPVVDSAGRLTGMLTVEDMVDVIQDENKEDMLALAGVNEADLADTVLRSVRSRAPWLLVNLFTAILASGVIALFEGALERIVALAVLMPIVASMGGNAGTQSLAVAVRAIAERDLTAANSMRVIWRELATGTINGVIFAALISTVTLLWFQDWEIAAVIGIAMIVNLSLAGLSGILIPLGLVRAGADPAVASSVFVTTVTDVVGFLAFLGLATIVLL</sequence>
<dbReference type="GO" id="GO:0005886">
    <property type="term" value="C:plasma membrane"/>
    <property type="evidence" value="ECO:0007669"/>
    <property type="project" value="UniProtKB-SubCell"/>
</dbReference>
<evidence type="ECO:0000256" key="3">
    <source>
        <dbReference type="ARBA" id="ARBA00022448"/>
    </source>
</evidence>
<keyword evidence="9" id="KW-1003">Cell membrane</keyword>
<keyword evidence="4 9" id="KW-0812">Transmembrane</keyword>
<dbReference type="SMART" id="SM00116">
    <property type="entry name" value="CBS"/>
    <property type="match status" value="1"/>
</dbReference>
<dbReference type="SUPFAM" id="SSF161093">
    <property type="entry name" value="MgtE membrane domain-like"/>
    <property type="match status" value="1"/>
</dbReference>
<dbReference type="SUPFAM" id="SSF158791">
    <property type="entry name" value="MgtE N-terminal domain-like"/>
    <property type="match status" value="1"/>
</dbReference>
<comment type="subunit">
    <text evidence="9">Homodimer.</text>
</comment>
<feature type="transmembrane region" description="Helical" evidence="9">
    <location>
        <begin position="302"/>
        <end position="320"/>
    </location>
</feature>
<dbReference type="OrthoDB" id="9790355at2"/>
<dbReference type="Gene3D" id="1.10.357.20">
    <property type="entry name" value="SLC41 divalent cation transporters, integral membrane domain"/>
    <property type="match status" value="1"/>
</dbReference>
<feature type="transmembrane region" description="Helical" evidence="9">
    <location>
        <begin position="440"/>
        <end position="462"/>
    </location>
</feature>
<keyword evidence="5 9" id="KW-0460">Magnesium</keyword>
<dbReference type="GO" id="GO:0046872">
    <property type="term" value="F:metal ion binding"/>
    <property type="evidence" value="ECO:0007669"/>
    <property type="project" value="UniProtKB-KW"/>
</dbReference>
<dbReference type="InterPro" id="IPR046342">
    <property type="entry name" value="CBS_dom_sf"/>
</dbReference>
<dbReference type="NCBIfam" id="TIGR00400">
    <property type="entry name" value="mgtE"/>
    <property type="match status" value="1"/>
</dbReference>
<dbReference type="Proteomes" id="UP000199759">
    <property type="component" value="Unassembled WGS sequence"/>
</dbReference>
<dbReference type="RefSeq" id="WP_091771675.1">
    <property type="nucleotide sequence ID" value="NZ_FNHG01000021.1"/>
</dbReference>
<keyword evidence="3 9" id="KW-0813">Transport</keyword>
<keyword evidence="12" id="KW-1185">Reference proteome</keyword>
<evidence type="ECO:0000256" key="6">
    <source>
        <dbReference type="ARBA" id="ARBA00022989"/>
    </source>
</evidence>
<dbReference type="InterPro" id="IPR006668">
    <property type="entry name" value="Mg_transptr_MgtE_intracell_dom"/>
</dbReference>
<dbReference type="Gene3D" id="3.10.580.10">
    <property type="entry name" value="CBS-domain"/>
    <property type="match status" value="1"/>
</dbReference>
<evidence type="ECO:0000256" key="7">
    <source>
        <dbReference type="ARBA" id="ARBA00023136"/>
    </source>
</evidence>
<dbReference type="Pfam" id="PF01769">
    <property type="entry name" value="MgtE"/>
    <property type="match status" value="1"/>
</dbReference>
<dbReference type="Pfam" id="PF00571">
    <property type="entry name" value="CBS"/>
    <property type="match status" value="2"/>
</dbReference>
<dbReference type="GO" id="GO:0015095">
    <property type="term" value="F:magnesium ion transmembrane transporter activity"/>
    <property type="evidence" value="ECO:0007669"/>
    <property type="project" value="UniProtKB-UniRule"/>
</dbReference>
<evidence type="ECO:0000259" key="10">
    <source>
        <dbReference type="PROSITE" id="PS51371"/>
    </source>
</evidence>
<comment type="similarity">
    <text evidence="2 9">Belongs to the SLC41A transporter family.</text>
</comment>
<dbReference type="InterPro" id="IPR038076">
    <property type="entry name" value="MgtE_N_sf"/>
</dbReference>
<dbReference type="PANTHER" id="PTHR43773">
    <property type="entry name" value="MAGNESIUM TRANSPORTER MGTE"/>
    <property type="match status" value="1"/>
</dbReference>
<accession>A0A1G9VUS8</accession>
<dbReference type="Gene3D" id="1.25.60.10">
    <property type="entry name" value="MgtE N-terminal domain-like"/>
    <property type="match status" value="1"/>
</dbReference>
<dbReference type="AlphaFoldDB" id="A0A1G9VUS8"/>
<dbReference type="EMBL" id="FNHG01000021">
    <property type="protein sequence ID" value="SDM75999.1"/>
    <property type="molecule type" value="Genomic_DNA"/>
</dbReference>
<keyword evidence="9" id="KW-0479">Metal-binding</keyword>
<evidence type="ECO:0000256" key="8">
    <source>
        <dbReference type="PROSITE-ProRule" id="PRU00703"/>
    </source>
</evidence>
<dbReference type="InterPro" id="IPR000644">
    <property type="entry name" value="CBS_dom"/>
</dbReference>
<evidence type="ECO:0000256" key="5">
    <source>
        <dbReference type="ARBA" id="ARBA00022842"/>
    </source>
</evidence>
<evidence type="ECO:0000256" key="9">
    <source>
        <dbReference type="RuleBase" id="RU362011"/>
    </source>
</evidence>
<comment type="function">
    <text evidence="9">Acts as a magnesium transporter.</text>
</comment>
<organism evidence="11 12">
    <name type="scientific">Maricaulis salignorans</name>
    <dbReference type="NCBI Taxonomy" id="144026"/>
    <lineage>
        <taxon>Bacteria</taxon>
        <taxon>Pseudomonadati</taxon>
        <taxon>Pseudomonadota</taxon>
        <taxon>Alphaproteobacteria</taxon>
        <taxon>Maricaulales</taxon>
        <taxon>Maricaulaceae</taxon>
        <taxon>Maricaulis</taxon>
    </lineage>
</organism>
<comment type="subcellular location">
    <subcellularLocation>
        <location evidence="9">Cell membrane</location>
        <topology evidence="9">Multi-pass membrane protein</topology>
    </subcellularLocation>
    <subcellularLocation>
        <location evidence="1">Membrane</location>
        <topology evidence="1">Multi-pass membrane protein</topology>
    </subcellularLocation>
</comment>
<keyword evidence="8" id="KW-0129">CBS domain</keyword>
<feature type="transmembrane region" description="Helical" evidence="9">
    <location>
        <begin position="374"/>
        <end position="395"/>
    </location>
</feature>
<keyword evidence="6 9" id="KW-1133">Transmembrane helix</keyword>
<dbReference type="PANTHER" id="PTHR43773:SF1">
    <property type="entry name" value="MAGNESIUM TRANSPORTER MGTE"/>
    <property type="match status" value="1"/>
</dbReference>
<evidence type="ECO:0000256" key="2">
    <source>
        <dbReference type="ARBA" id="ARBA00009749"/>
    </source>
</evidence>
<dbReference type="STRING" id="144026.SAMN04488568_12112"/>
<keyword evidence="7 9" id="KW-0472">Membrane</keyword>
<dbReference type="SMART" id="SM00924">
    <property type="entry name" value="MgtE_N"/>
    <property type="match status" value="1"/>
</dbReference>
<feature type="domain" description="CBS" evidence="10">
    <location>
        <begin position="219"/>
        <end position="275"/>
    </location>
</feature>
<reference evidence="11 12" key="1">
    <citation type="submission" date="2016-10" db="EMBL/GenBank/DDBJ databases">
        <authorList>
            <person name="de Groot N.N."/>
        </authorList>
    </citation>
    <scope>NUCLEOTIDE SEQUENCE [LARGE SCALE GENOMIC DNA]</scope>
    <source>
        <strain evidence="11 12">DSM 16077</strain>
    </source>
</reference>
<name>A0A1G9VUS8_9PROT</name>
<dbReference type="CDD" id="cd04606">
    <property type="entry name" value="CBS_pair_Mg_transporter"/>
    <property type="match status" value="1"/>
</dbReference>
<gene>
    <name evidence="11" type="ORF">SAMN04488568_12112</name>
</gene>